<evidence type="ECO:0000313" key="4">
    <source>
        <dbReference type="EMBL" id="CAK9052512.1"/>
    </source>
</evidence>
<feature type="chain" id="PRO_5045472920" evidence="1">
    <location>
        <begin position="20"/>
        <end position="260"/>
    </location>
</feature>
<dbReference type="EMBL" id="CAXAMM010022769">
    <property type="protein sequence ID" value="CAK9052512.1"/>
    <property type="molecule type" value="Genomic_DNA"/>
</dbReference>
<feature type="domain" description="GST N-terminal" evidence="2">
    <location>
        <begin position="42"/>
        <end position="118"/>
    </location>
</feature>
<dbReference type="InterPro" id="IPR010987">
    <property type="entry name" value="Glutathione-S-Trfase_C-like"/>
</dbReference>
<dbReference type="InterPro" id="IPR036282">
    <property type="entry name" value="Glutathione-S-Trfase_C_sf"/>
</dbReference>
<dbReference type="SUPFAM" id="SSF47616">
    <property type="entry name" value="GST C-terminal domain-like"/>
    <property type="match status" value="1"/>
</dbReference>
<dbReference type="PROSITE" id="PS50405">
    <property type="entry name" value="GST_CTER"/>
    <property type="match status" value="1"/>
</dbReference>
<dbReference type="Gene3D" id="3.40.30.10">
    <property type="entry name" value="Glutaredoxin"/>
    <property type="match status" value="1"/>
</dbReference>
<feature type="signal peptide" evidence="1">
    <location>
        <begin position="1"/>
        <end position="19"/>
    </location>
</feature>
<evidence type="ECO:0000259" key="2">
    <source>
        <dbReference type="PROSITE" id="PS50404"/>
    </source>
</evidence>
<sequence>MVRMRLVVFLPLCWFVSTAFVGTPWRRRAQKEKGECLVARQAAVKFTYFPLWAKGPACALALQHSGMEWRGEFPQDWKGLKPTTPFLHLPTLETEDAGTIGHELAILNYIGQKSQKMSGAGAKEFAVSQQLMQQAEDIYQKLSQLKSGMLSGEAAAAFWVANDQQTHNRNFGLKVYLQLLEAFYERCGAQSGKFTSSGVTVGECKLFSTLHALKLIQENILKDYPGLSNFYTRFASEAATQSVLKDGGNMPDAFGQYFKF</sequence>
<reference evidence="4 5" key="1">
    <citation type="submission" date="2024-02" db="EMBL/GenBank/DDBJ databases">
        <authorList>
            <person name="Chen Y."/>
            <person name="Shah S."/>
            <person name="Dougan E. K."/>
            <person name="Thang M."/>
            <person name="Chan C."/>
        </authorList>
    </citation>
    <scope>NUCLEOTIDE SEQUENCE [LARGE SCALE GENOMIC DNA]</scope>
</reference>
<comment type="caution">
    <text evidence="4">The sequence shown here is derived from an EMBL/GenBank/DDBJ whole genome shotgun (WGS) entry which is preliminary data.</text>
</comment>
<keyword evidence="1" id="KW-0732">Signal</keyword>
<evidence type="ECO:0000259" key="3">
    <source>
        <dbReference type="PROSITE" id="PS50405"/>
    </source>
</evidence>
<accession>A0ABP0MLZ9</accession>
<dbReference type="InterPro" id="IPR004045">
    <property type="entry name" value="Glutathione_S-Trfase_N"/>
</dbReference>
<gene>
    <name evidence="4" type="ORF">SCF082_LOCUS28715</name>
</gene>
<dbReference type="PROSITE" id="PS50404">
    <property type="entry name" value="GST_NTER"/>
    <property type="match status" value="1"/>
</dbReference>
<dbReference type="Gene3D" id="1.20.1050.10">
    <property type="match status" value="1"/>
</dbReference>
<keyword evidence="5" id="KW-1185">Reference proteome</keyword>
<dbReference type="PANTHER" id="PTHR11571">
    <property type="entry name" value="GLUTATHIONE S-TRANSFERASE"/>
    <property type="match status" value="1"/>
</dbReference>
<protein>
    <submittedName>
        <fullName evidence="4">Glutathione S-transferase 1</fullName>
    </submittedName>
</protein>
<evidence type="ECO:0000313" key="5">
    <source>
        <dbReference type="Proteomes" id="UP001642464"/>
    </source>
</evidence>
<name>A0ABP0MLZ9_9DINO</name>
<dbReference type="Proteomes" id="UP001642464">
    <property type="component" value="Unassembled WGS sequence"/>
</dbReference>
<feature type="domain" description="GST C-terminal" evidence="3">
    <location>
        <begin position="121"/>
        <end position="260"/>
    </location>
</feature>
<dbReference type="InterPro" id="IPR050213">
    <property type="entry name" value="GST_superfamily"/>
</dbReference>
<evidence type="ECO:0000256" key="1">
    <source>
        <dbReference type="SAM" id="SignalP"/>
    </source>
</evidence>
<proteinExistence type="predicted"/>
<organism evidence="4 5">
    <name type="scientific">Durusdinium trenchii</name>
    <dbReference type="NCBI Taxonomy" id="1381693"/>
    <lineage>
        <taxon>Eukaryota</taxon>
        <taxon>Sar</taxon>
        <taxon>Alveolata</taxon>
        <taxon>Dinophyceae</taxon>
        <taxon>Suessiales</taxon>
        <taxon>Symbiodiniaceae</taxon>
        <taxon>Durusdinium</taxon>
    </lineage>
</organism>